<dbReference type="EMBL" id="JAHUZB010000003">
    <property type="protein sequence ID" value="MBV7390431.1"/>
    <property type="molecule type" value="Genomic_DNA"/>
</dbReference>
<evidence type="ECO:0000259" key="3">
    <source>
        <dbReference type="PROSITE" id="PS51094"/>
    </source>
</evidence>
<keyword evidence="2" id="KW-0804">Transcription</keyword>
<dbReference type="Pfam" id="PF00359">
    <property type="entry name" value="PTS_EIIA_2"/>
    <property type="match status" value="1"/>
</dbReference>
<dbReference type="PROSITE" id="PS51099">
    <property type="entry name" value="PTS_EIIB_TYPE_2"/>
    <property type="match status" value="1"/>
</dbReference>
<evidence type="ECO:0000259" key="4">
    <source>
        <dbReference type="PROSITE" id="PS51099"/>
    </source>
</evidence>
<sequence length="654" mass="75750">MGGIKARQKYLIQLLVQNEDYLPVAYFAEKIAKTNRTIYSDLEAIQNEINLEAYNITLERKPRRGIRLLGNAEDKMKLLQQMDLDLVECPGQSPAQRQFLIAKMLLIDEATVTHKGLSEEFHVSPSSIMQDLEKIHQQYHVNVLSSNKGTCVVCSEEDLQRSIFRFCENYLKEHHISDDGLFEQKGYQALTALFGDQIVTAIIEQITNIERHSEFDLSYQYKKSILLSFIIYFFRLKKGQLLSPQKEFLFEQIQSIDTYYLATELVADLAKRLNFDNSEEIVAYINRQLIGYGVKMKMSDQKDYQKFEPIIDQIFQQMGEMMQVDFSQDRELKERFIKHFIPMIYRLKLGLETTNPLLAEIKNQYSVIFRATWYAMAVVEKQLAVSFNEEEVAFLAMYFQVSLEKSRNGKKILIVCPTGVGTSELILNRIARVLPAQDIAEVTTLQSLYSSQLASVDLIISSVELTDIQVPVIKVSPLITEEDIKNISSLYADFFFRNEETEQLITTDFPHLREILDLSLIETRCRFKDKQQCLDYMIEKLEKRKIVTKDFRREVFEREKLGETALSTGVAIPHAAPQNVQVTKIFLLALEEPILWSNKKVKFVLLICIADQERRLLKGAMTDIHKLVKTDQTVNYFFHNKSAEEIYQLIKGVS</sequence>
<evidence type="ECO:0000313" key="6">
    <source>
        <dbReference type="EMBL" id="MBV7390431.1"/>
    </source>
</evidence>
<dbReference type="RefSeq" id="WP_218325496.1">
    <property type="nucleotide sequence ID" value="NZ_JAHUZB010000003.1"/>
</dbReference>
<comment type="caution">
    <text evidence="6">The sequence shown here is derived from an EMBL/GenBank/DDBJ whole genome shotgun (WGS) entry which is preliminary data.</text>
</comment>
<evidence type="ECO:0000259" key="5">
    <source>
        <dbReference type="PROSITE" id="PS51372"/>
    </source>
</evidence>
<name>A0ABS6TC15_9ENTE</name>
<reference evidence="6 7" key="1">
    <citation type="submission" date="2021-06" db="EMBL/GenBank/DDBJ databases">
        <title>Enterococcus alishanensis sp. nov., a novel lactic acid bacterium isolated from fresh coffee beans.</title>
        <authorList>
            <person name="Chen Y.-S."/>
        </authorList>
    </citation>
    <scope>NUCLEOTIDE SEQUENCE [LARGE SCALE GENOMIC DNA]</scope>
    <source>
        <strain evidence="6 7">ALS3</strain>
    </source>
</reference>
<keyword evidence="1" id="KW-0805">Transcription regulation</keyword>
<dbReference type="PROSITE" id="PS51372">
    <property type="entry name" value="PRD_2"/>
    <property type="match status" value="2"/>
</dbReference>
<dbReference type="PANTHER" id="PTHR30185">
    <property type="entry name" value="CRYPTIC BETA-GLUCOSIDE BGL OPERON ANTITERMINATOR"/>
    <property type="match status" value="1"/>
</dbReference>
<dbReference type="PROSITE" id="PS51094">
    <property type="entry name" value="PTS_EIIA_TYPE_2"/>
    <property type="match status" value="1"/>
</dbReference>
<dbReference type="CDD" id="cd05568">
    <property type="entry name" value="PTS_IIB_bgl_like"/>
    <property type="match status" value="1"/>
</dbReference>
<protein>
    <submittedName>
        <fullName evidence="6">PTS sugar transporter subunit IIA</fullName>
    </submittedName>
</protein>
<keyword evidence="6" id="KW-0762">Sugar transport</keyword>
<accession>A0ABS6TC15</accession>
<gene>
    <name evidence="6" type="ORF">KUA55_07055</name>
</gene>
<feature type="domain" description="PRD" evidence="5">
    <location>
        <begin position="302"/>
        <end position="409"/>
    </location>
</feature>
<dbReference type="InterPro" id="IPR002178">
    <property type="entry name" value="PTS_EIIA_type-2_dom"/>
</dbReference>
<dbReference type="InterPro" id="IPR011608">
    <property type="entry name" value="PRD"/>
</dbReference>
<organism evidence="6 7">
    <name type="scientific">Enterococcus alishanensis</name>
    <dbReference type="NCBI Taxonomy" id="1303817"/>
    <lineage>
        <taxon>Bacteria</taxon>
        <taxon>Bacillati</taxon>
        <taxon>Bacillota</taxon>
        <taxon>Bacilli</taxon>
        <taxon>Lactobacillales</taxon>
        <taxon>Enterococcaceae</taxon>
        <taxon>Enterococcus</taxon>
    </lineage>
</organism>
<keyword evidence="7" id="KW-1185">Reference proteome</keyword>
<dbReference type="Pfam" id="PF02302">
    <property type="entry name" value="PTS_IIB"/>
    <property type="match status" value="1"/>
</dbReference>
<feature type="domain" description="PTS EIIB type-2" evidence="4">
    <location>
        <begin position="410"/>
        <end position="499"/>
    </location>
</feature>
<proteinExistence type="predicted"/>
<dbReference type="InterPro" id="IPR050661">
    <property type="entry name" value="BglG_antiterminators"/>
</dbReference>
<dbReference type="InterPro" id="IPR003501">
    <property type="entry name" value="PTS_EIIB_2/3"/>
</dbReference>
<evidence type="ECO:0000256" key="2">
    <source>
        <dbReference type="ARBA" id="ARBA00023163"/>
    </source>
</evidence>
<dbReference type="Proteomes" id="UP000774130">
    <property type="component" value="Unassembled WGS sequence"/>
</dbReference>
<keyword evidence="6" id="KW-0813">Transport</keyword>
<evidence type="ECO:0000256" key="1">
    <source>
        <dbReference type="ARBA" id="ARBA00023015"/>
    </source>
</evidence>
<evidence type="ECO:0000313" key="7">
    <source>
        <dbReference type="Proteomes" id="UP000774130"/>
    </source>
</evidence>
<dbReference type="Pfam" id="PF00874">
    <property type="entry name" value="PRD"/>
    <property type="match status" value="1"/>
</dbReference>
<feature type="domain" description="PRD" evidence="5">
    <location>
        <begin position="193"/>
        <end position="299"/>
    </location>
</feature>
<feature type="domain" description="PTS EIIA type-2" evidence="3">
    <location>
        <begin position="514"/>
        <end position="653"/>
    </location>
</feature>
<dbReference type="PANTHER" id="PTHR30185:SF18">
    <property type="entry name" value="TRANSCRIPTIONAL REGULATOR MTLR"/>
    <property type="match status" value="1"/>
</dbReference>
<dbReference type="InterPro" id="IPR013011">
    <property type="entry name" value="PTS_EIIB_2"/>
</dbReference>